<dbReference type="GO" id="GO:0016740">
    <property type="term" value="F:transferase activity"/>
    <property type="evidence" value="ECO:0007669"/>
    <property type="project" value="UniProtKB-KW"/>
</dbReference>
<dbReference type="OrthoDB" id="913551at2"/>
<sequence length="464" mass="54101">MDKLKVLILLPDGISLKNFAYSNFYKKALKSGFEACFWNATPFELGDLGFNEVKLPKPKLYKLTDVYKTARKHIELNIYRKKFSNTAFSTYKFPFNYSTPKKAFKSALCRALIFFNNSEKGLLKIRTKIIQFERKTLYYKQCSDCLKANKPSILFCTNQRPVIAIAPITAAKDLGIPTATFIFSWDNLPKATMVVETDYYIVWSDYMKDELLRYYPYIEEDKVYVTGTPQFESIFGEHITPKDAFFEQYKLDHSKKYICYSGDDVTTSPDDPQYLEDTAKALRELNTRGHNLGLIFRRCPVDFSNRYDAVLENFKEVITPINPKWTKLNEQWDTILPKKEDLHLLKETVLHSEMVINLGSTMVFDYVIENKPCAYINYDVANKKLQDWSVKKIYKYLHFESMPTKDCVVWLDNPKEIAQKLEQALTNNEDHIKAASDWFKIINQHPVDEASNNIVLAIKDIIKR</sequence>
<accession>A0A2K9PM94</accession>
<dbReference type="RefSeq" id="WP_102754828.1">
    <property type="nucleotide sequence ID" value="NZ_CP025791.1"/>
</dbReference>
<organism evidence="1 2">
    <name type="scientific">Flavivirga eckloniae</name>
    <dbReference type="NCBI Taxonomy" id="1803846"/>
    <lineage>
        <taxon>Bacteria</taxon>
        <taxon>Pseudomonadati</taxon>
        <taxon>Bacteroidota</taxon>
        <taxon>Flavobacteriia</taxon>
        <taxon>Flavobacteriales</taxon>
        <taxon>Flavobacteriaceae</taxon>
        <taxon>Flavivirga</taxon>
    </lineage>
</organism>
<keyword evidence="2" id="KW-1185">Reference proteome</keyword>
<evidence type="ECO:0000313" key="2">
    <source>
        <dbReference type="Proteomes" id="UP000235826"/>
    </source>
</evidence>
<evidence type="ECO:0000313" key="1">
    <source>
        <dbReference type="EMBL" id="AUP78170.1"/>
    </source>
</evidence>
<dbReference type="Proteomes" id="UP000235826">
    <property type="component" value="Chromosome"/>
</dbReference>
<dbReference type="EMBL" id="CP025791">
    <property type="protein sequence ID" value="AUP78170.1"/>
    <property type="molecule type" value="Genomic_DNA"/>
</dbReference>
<dbReference type="SUPFAM" id="SSF53756">
    <property type="entry name" value="UDP-Glycosyltransferase/glycogen phosphorylase"/>
    <property type="match status" value="1"/>
</dbReference>
<gene>
    <name evidence="1" type="ORF">C1H87_05350</name>
</gene>
<reference evidence="1 2" key="1">
    <citation type="submission" date="2018-01" db="EMBL/GenBank/DDBJ databases">
        <title>Complete genome sequence of Flavivirga eckloniae ECD14 isolated from seaweed Ecklonia cava.</title>
        <authorList>
            <person name="Lee J.H."/>
            <person name="Baik K.S."/>
            <person name="Seong C.N."/>
        </authorList>
    </citation>
    <scope>NUCLEOTIDE SEQUENCE [LARGE SCALE GENOMIC DNA]</scope>
    <source>
        <strain evidence="1 2">ECD14</strain>
    </source>
</reference>
<dbReference type="KEGG" id="fek:C1H87_05350"/>
<proteinExistence type="predicted"/>
<keyword evidence="1" id="KW-0808">Transferase</keyword>
<dbReference type="AlphaFoldDB" id="A0A2K9PM94"/>
<name>A0A2K9PM94_9FLAO</name>
<protein>
    <submittedName>
        <fullName evidence="1">UDP-glycosyltransferase</fullName>
    </submittedName>
</protein>